<proteinExistence type="predicted"/>
<evidence type="ECO:0000313" key="3">
    <source>
        <dbReference type="Proteomes" id="UP001162891"/>
    </source>
</evidence>
<evidence type="ECO:0000256" key="1">
    <source>
        <dbReference type="SAM" id="SignalP"/>
    </source>
</evidence>
<keyword evidence="1" id="KW-0732">Signal</keyword>
<dbReference type="RefSeq" id="WP_248353202.1">
    <property type="nucleotide sequence ID" value="NZ_AP025591.1"/>
</dbReference>
<organism evidence="2 3">
    <name type="scientific">Anaeromyxobacter oryzae</name>
    <dbReference type="NCBI Taxonomy" id="2918170"/>
    <lineage>
        <taxon>Bacteria</taxon>
        <taxon>Pseudomonadati</taxon>
        <taxon>Myxococcota</taxon>
        <taxon>Myxococcia</taxon>
        <taxon>Myxococcales</taxon>
        <taxon>Cystobacterineae</taxon>
        <taxon>Anaeromyxobacteraceae</taxon>
        <taxon>Anaeromyxobacter</taxon>
    </lineage>
</organism>
<dbReference type="InterPro" id="IPR001893">
    <property type="entry name" value="Cys-rich_GLG1_repeat"/>
</dbReference>
<feature type="signal peptide" evidence="1">
    <location>
        <begin position="1"/>
        <end position="21"/>
    </location>
</feature>
<protein>
    <recommendedName>
        <fullName evidence="4">Cysteine rich repeat domain protein</fullName>
    </recommendedName>
</protein>
<evidence type="ECO:0000313" key="2">
    <source>
        <dbReference type="EMBL" id="BDG04734.1"/>
    </source>
</evidence>
<dbReference type="PANTHER" id="PTHR11884">
    <property type="entry name" value="SELECTIN LIGAND RELATED"/>
    <property type="match status" value="1"/>
</dbReference>
<gene>
    <name evidence="2" type="ORF">AMOR_37300</name>
</gene>
<evidence type="ECO:0008006" key="4">
    <source>
        <dbReference type="Google" id="ProtNLM"/>
    </source>
</evidence>
<accession>A0ABN6MUS1</accession>
<dbReference type="Pfam" id="PF00839">
    <property type="entry name" value="Cys_rich_FGFR"/>
    <property type="match status" value="3"/>
</dbReference>
<name>A0ABN6MUS1_9BACT</name>
<dbReference type="Proteomes" id="UP001162891">
    <property type="component" value="Chromosome"/>
</dbReference>
<sequence length="167" mass="17395">MRTMARVLFAAAVLAAGSARAGDDACRADVEKLCSGIKPGGGRIAACLAANKAKLSPECKADLASIERKVKEVGDACRDDIESYCAGVKTGQGAVLRCLAQNKGSLAPKCQEIVQGAQEKYAEFTKACGKDMKKLCKGIPRGEGRVLACLKSRESELSAACKALMGP</sequence>
<dbReference type="PANTHER" id="PTHR11884:SF1">
    <property type="entry name" value="GOLGI APPARATUS PROTEIN 1"/>
    <property type="match status" value="1"/>
</dbReference>
<dbReference type="EMBL" id="AP025591">
    <property type="protein sequence ID" value="BDG04734.1"/>
    <property type="molecule type" value="Genomic_DNA"/>
</dbReference>
<dbReference type="InterPro" id="IPR039728">
    <property type="entry name" value="GLG1"/>
</dbReference>
<reference evidence="3" key="1">
    <citation type="journal article" date="2022" name="Int. J. Syst. Evol. Microbiol.">
        <title>Anaeromyxobacter oryzae sp. nov., Anaeromyxobacter diazotrophicus sp. nov. and Anaeromyxobacter paludicola sp. nov., isolated from paddy soils.</title>
        <authorList>
            <person name="Itoh H."/>
            <person name="Xu Z."/>
            <person name="Mise K."/>
            <person name="Masuda Y."/>
            <person name="Ushijima N."/>
            <person name="Hayakawa C."/>
            <person name="Shiratori Y."/>
            <person name="Senoo K."/>
        </authorList>
    </citation>
    <scope>NUCLEOTIDE SEQUENCE [LARGE SCALE GENOMIC DNA]</scope>
    <source>
        <strain evidence="3">Red232</strain>
    </source>
</reference>
<feature type="chain" id="PRO_5047122767" description="Cysteine rich repeat domain protein" evidence="1">
    <location>
        <begin position="22"/>
        <end position="167"/>
    </location>
</feature>
<keyword evidence="3" id="KW-1185">Reference proteome</keyword>